<evidence type="ECO:0000313" key="5">
    <source>
        <dbReference type="Proteomes" id="UP001143509"/>
    </source>
</evidence>
<evidence type="ECO:0000259" key="3">
    <source>
        <dbReference type="Pfam" id="PF07486"/>
    </source>
</evidence>
<reference evidence="4" key="1">
    <citation type="journal article" date="2014" name="Int. J. Syst. Evol. Microbiol.">
        <title>Complete genome of a new Firmicutes species belonging to the dominant human colonic microbiota ('Ruminococcus bicirculans') reveals two chromosomes and a selective capacity to utilize plant glucans.</title>
        <authorList>
            <consortium name="NISC Comparative Sequencing Program"/>
            <person name="Wegmann U."/>
            <person name="Louis P."/>
            <person name="Goesmann A."/>
            <person name="Henrissat B."/>
            <person name="Duncan S.H."/>
            <person name="Flint H.J."/>
        </authorList>
    </citation>
    <scope>NUCLEOTIDE SEQUENCE</scope>
    <source>
        <strain evidence="4">VKM B-1499</strain>
    </source>
</reference>
<reference evidence="4" key="2">
    <citation type="submission" date="2023-01" db="EMBL/GenBank/DDBJ databases">
        <authorList>
            <person name="Sun Q."/>
            <person name="Evtushenko L."/>
        </authorList>
    </citation>
    <scope>NUCLEOTIDE SEQUENCE</scope>
    <source>
        <strain evidence="4">VKM B-1499</strain>
    </source>
</reference>
<keyword evidence="2" id="KW-0732">Signal</keyword>
<name>A0ABQ5T5R1_9CAUL</name>
<feature type="domain" description="Cell wall hydrolase SleB" evidence="3">
    <location>
        <begin position="133"/>
        <end position="241"/>
    </location>
</feature>
<dbReference type="GO" id="GO:0016787">
    <property type="term" value="F:hydrolase activity"/>
    <property type="evidence" value="ECO:0007669"/>
    <property type="project" value="UniProtKB-KW"/>
</dbReference>
<organism evidence="4 5">
    <name type="scientific">Brevundimonas intermedia</name>
    <dbReference type="NCBI Taxonomy" id="74315"/>
    <lineage>
        <taxon>Bacteria</taxon>
        <taxon>Pseudomonadati</taxon>
        <taxon>Pseudomonadota</taxon>
        <taxon>Alphaproteobacteria</taxon>
        <taxon>Caulobacterales</taxon>
        <taxon>Caulobacteraceae</taxon>
        <taxon>Brevundimonas</taxon>
    </lineage>
</organism>
<dbReference type="Gene3D" id="1.10.10.2520">
    <property type="entry name" value="Cell wall hydrolase SleB, domain 1"/>
    <property type="match status" value="1"/>
</dbReference>
<dbReference type="InterPro" id="IPR011105">
    <property type="entry name" value="Cell_wall_hydrolase_SleB"/>
</dbReference>
<keyword evidence="5" id="KW-1185">Reference proteome</keyword>
<protein>
    <submittedName>
        <fullName evidence="4">Cell wall hydrolase</fullName>
    </submittedName>
</protein>
<gene>
    <name evidence="4" type="ORF">GCM10017620_10670</name>
</gene>
<dbReference type="Proteomes" id="UP001143509">
    <property type="component" value="Unassembled WGS sequence"/>
</dbReference>
<evidence type="ECO:0000256" key="2">
    <source>
        <dbReference type="SAM" id="SignalP"/>
    </source>
</evidence>
<dbReference type="Pfam" id="PF07486">
    <property type="entry name" value="Hydrolase_2"/>
    <property type="match status" value="1"/>
</dbReference>
<accession>A0ABQ5T5R1</accession>
<dbReference type="EMBL" id="BSFD01000002">
    <property type="protein sequence ID" value="GLK48094.1"/>
    <property type="molecule type" value="Genomic_DNA"/>
</dbReference>
<feature type="signal peptide" evidence="2">
    <location>
        <begin position="1"/>
        <end position="32"/>
    </location>
</feature>
<feature type="chain" id="PRO_5046614099" evidence="2">
    <location>
        <begin position="33"/>
        <end position="367"/>
    </location>
</feature>
<dbReference type="InterPro" id="IPR042047">
    <property type="entry name" value="SleB_dom1"/>
</dbReference>
<evidence type="ECO:0000256" key="1">
    <source>
        <dbReference type="SAM" id="MobiDB-lite"/>
    </source>
</evidence>
<feature type="region of interest" description="Disordered" evidence="1">
    <location>
        <begin position="269"/>
        <end position="290"/>
    </location>
</feature>
<keyword evidence="4" id="KW-0378">Hydrolase</keyword>
<evidence type="ECO:0000313" key="4">
    <source>
        <dbReference type="EMBL" id="GLK48094.1"/>
    </source>
</evidence>
<comment type="caution">
    <text evidence="4">The sequence shown here is derived from an EMBL/GenBank/DDBJ whole genome shotgun (WGS) entry which is preliminary data.</text>
</comment>
<dbReference type="RefSeq" id="WP_271164343.1">
    <property type="nucleotide sequence ID" value="NZ_BSFD01000002.1"/>
</dbReference>
<sequence>MTLTHWKTIWTALKRSAAALPAAGAVLGVAMAAGSTVRPDVDRTAEAVARVTGGDLSAAGLDAVKGRLTPSQLALAQRHDPGLQPAAYKPDESLLATGALRPARPFVFKGSAEDRRRALRCLTQAVYFEAALEPDAGQAAVAQVVLNRVRDPNYAKTVCGVVFEGAERITGCQFSFTCDGSLSQAPVAWAWERARKVAEKALNGEVAQQVGTATHYHANYVDPWWAPSVAKVNQIGVHIFYRWKGVYGETAAFRTEYKGREPVIDEARFSRPRPGVQPGQATGGADPDAPLPDAAATPMKTVEVDGQQRVVGVVSLGGRRLPTHDEVAAINARLQALERAAPSAPSVVVAPEGVATMPVEEVGRPAN</sequence>
<proteinExistence type="predicted"/>